<evidence type="ECO:0000256" key="4">
    <source>
        <dbReference type="ARBA" id="ARBA00022475"/>
    </source>
</evidence>
<feature type="transmembrane region" description="Helical" evidence="9">
    <location>
        <begin position="43"/>
        <end position="63"/>
    </location>
</feature>
<keyword evidence="8 9" id="KW-0472">Membrane</keyword>
<comment type="similarity">
    <text evidence="2">Belongs to the binding-protein-dependent transport system permease family. MalFG subfamily.</text>
</comment>
<keyword evidence="7 9" id="KW-1133">Transmembrane helix</keyword>
<dbReference type="SUPFAM" id="SSF161098">
    <property type="entry name" value="MetI-like"/>
    <property type="match status" value="1"/>
</dbReference>
<dbReference type="InterPro" id="IPR035906">
    <property type="entry name" value="MetI-like_sf"/>
</dbReference>
<dbReference type="EMBL" id="JAPFQL010000100">
    <property type="protein sequence ID" value="MDC5699004.1"/>
    <property type="molecule type" value="Genomic_DNA"/>
</dbReference>
<feature type="transmembrane region" description="Helical" evidence="9">
    <location>
        <begin position="226"/>
        <end position="253"/>
    </location>
</feature>
<proteinExistence type="inferred from homology"/>
<evidence type="ECO:0000256" key="6">
    <source>
        <dbReference type="ARBA" id="ARBA00022692"/>
    </source>
</evidence>
<evidence type="ECO:0000256" key="5">
    <source>
        <dbReference type="ARBA" id="ARBA00022597"/>
    </source>
</evidence>
<dbReference type="Pfam" id="PF00528">
    <property type="entry name" value="BPD_transp_1"/>
    <property type="match status" value="1"/>
</dbReference>
<keyword evidence="6 9" id="KW-0812">Transmembrane</keyword>
<feature type="transmembrane region" description="Helical" evidence="9">
    <location>
        <begin position="137"/>
        <end position="159"/>
    </location>
</feature>
<keyword evidence="3 9" id="KW-0813">Transport</keyword>
<feature type="transmembrane region" description="Helical" evidence="9">
    <location>
        <begin position="104"/>
        <end position="125"/>
    </location>
</feature>
<evidence type="ECO:0000256" key="9">
    <source>
        <dbReference type="RuleBase" id="RU363032"/>
    </source>
</evidence>
<dbReference type="InterPro" id="IPR050901">
    <property type="entry name" value="BP-dep_ABC_trans_perm"/>
</dbReference>
<gene>
    <name evidence="11" type="ORF">OO014_17270</name>
</gene>
<keyword evidence="12" id="KW-1185">Reference proteome</keyword>
<keyword evidence="5" id="KW-0762">Sugar transport</keyword>
<evidence type="ECO:0000256" key="7">
    <source>
        <dbReference type="ARBA" id="ARBA00022989"/>
    </source>
</evidence>
<evidence type="ECO:0000256" key="2">
    <source>
        <dbReference type="ARBA" id="ARBA00009047"/>
    </source>
</evidence>
<dbReference type="Proteomes" id="UP001150259">
    <property type="component" value="Unassembled WGS sequence"/>
</dbReference>
<dbReference type="PANTHER" id="PTHR32243">
    <property type="entry name" value="MALTOSE TRANSPORT SYSTEM PERMEASE-RELATED"/>
    <property type="match status" value="1"/>
</dbReference>
<evidence type="ECO:0000256" key="8">
    <source>
        <dbReference type="ARBA" id="ARBA00023136"/>
    </source>
</evidence>
<sequence>MSTVNAPVPADPRLETRVDAAVGRHTETPDRGGLGKRVWWRHLLGILALVWALFPIVFIYSAATNPSGTLNTASLLPSGFSLSNFDKLFSDPARPYWSWYRNSMIISGVGALAAVFIGACAAFAFSRLRFTGRRPGMLALLLLQMFPAMLALVALYVTFAKIGDVLPAFGLNTSIGLILAYLGGAMGSNVWLLKGYFDTVPKELDEAATVDGASHARIFFTITLRLVMPILVTVFMLVFVGLYGEFMLASIFLTDVENQTLGVGLYGMTLGNDANQFFGQFAAGALLASIPVVALYLAFQKQLVGGLTQGSVK</sequence>
<evidence type="ECO:0000259" key="10">
    <source>
        <dbReference type="PROSITE" id="PS50928"/>
    </source>
</evidence>
<dbReference type="InterPro" id="IPR000515">
    <property type="entry name" value="MetI-like"/>
</dbReference>
<comment type="caution">
    <text evidence="11">The sequence shown here is derived from an EMBL/GenBank/DDBJ whole genome shotgun (WGS) entry which is preliminary data.</text>
</comment>
<feature type="transmembrane region" description="Helical" evidence="9">
    <location>
        <begin position="277"/>
        <end position="299"/>
    </location>
</feature>
<dbReference type="RefSeq" id="WP_272463562.1">
    <property type="nucleotide sequence ID" value="NZ_JAPFQL010000100.1"/>
</dbReference>
<reference evidence="11 12" key="1">
    <citation type="submission" date="2022-11" db="EMBL/GenBank/DDBJ databases">
        <title>Anaerobic phenanthrene biodegradation by a DNRA strain PheN6.</title>
        <authorList>
            <person name="Zhang Z."/>
        </authorList>
    </citation>
    <scope>NUCLEOTIDE SEQUENCE [LARGE SCALE GENOMIC DNA]</scope>
    <source>
        <strain evidence="11 12">PheN6</strain>
    </source>
</reference>
<evidence type="ECO:0000256" key="1">
    <source>
        <dbReference type="ARBA" id="ARBA00004651"/>
    </source>
</evidence>
<name>A0ABT5GLA8_9MICO</name>
<dbReference type="Gene3D" id="1.10.3720.10">
    <property type="entry name" value="MetI-like"/>
    <property type="match status" value="1"/>
</dbReference>
<dbReference type="PROSITE" id="PS50928">
    <property type="entry name" value="ABC_TM1"/>
    <property type="match status" value="1"/>
</dbReference>
<organism evidence="11 12">
    <name type="scientific">Intrasporangium calvum</name>
    <dbReference type="NCBI Taxonomy" id="53358"/>
    <lineage>
        <taxon>Bacteria</taxon>
        <taxon>Bacillati</taxon>
        <taxon>Actinomycetota</taxon>
        <taxon>Actinomycetes</taxon>
        <taxon>Micrococcales</taxon>
        <taxon>Intrasporangiaceae</taxon>
        <taxon>Intrasporangium</taxon>
    </lineage>
</organism>
<evidence type="ECO:0000313" key="12">
    <source>
        <dbReference type="Proteomes" id="UP001150259"/>
    </source>
</evidence>
<dbReference type="PANTHER" id="PTHR32243:SF50">
    <property type="entry name" value="MALTOSE_MALTODEXTRIN TRANSPORT SYSTEM PERMEASE PROTEIN MALG"/>
    <property type="match status" value="1"/>
</dbReference>
<comment type="subcellular location">
    <subcellularLocation>
        <location evidence="1 9">Cell membrane</location>
        <topology evidence="1 9">Multi-pass membrane protein</topology>
    </subcellularLocation>
</comment>
<keyword evidence="4" id="KW-1003">Cell membrane</keyword>
<accession>A0ABT5GLA8</accession>
<evidence type="ECO:0000313" key="11">
    <source>
        <dbReference type="EMBL" id="MDC5699004.1"/>
    </source>
</evidence>
<evidence type="ECO:0000256" key="3">
    <source>
        <dbReference type="ARBA" id="ARBA00022448"/>
    </source>
</evidence>
<feature type="domain" description="ABC transmembrane type-1" evidence="10">
    <location>
        <begin position="100"/>
        <end position="299"/>
    </location>
</feature>
<dbReference type="CDD" id="cd06261">
    <property type="entry name" value="TM_PBP2"/>
    <property type="match status" value="1"/>
</dbReference>
<protein>
    <submittedName>
        <fullName evidence="11">Sugar ABC transporter permease</fullName>
    </submittedName>
</protein>